<dbReference type="Proteomes" id="UP000238523">
    <property type="component" value="Chromosome"/>
</dbReference>
<dbReference type="EMBL" id="CP025012">
    <property type="protein sequence ID" value="AUW42674.1"/>
    <property type="molecule type" value="Genomic_DNA"/>
</dbReference>
<proteinExistence type="predicted"/>
<reference evidence="1 2" key="1">
    <citation type="submission" date="2017-11" db="EMBL/GenBank/DDBJ databases">
        <title>Complete genome of Rhizobium leguminosarum Norway, an ineffective micro-symbiont.</title>
        <authorList>
            <person name="Hoffrichter A."/>
            <person name="Liang J."/>
            <person name="Brachmann A."/>
            <person name="Marin M."/>
        </authorList>
    </citation>
    <scope>NUCLEOTIDE SEQUENCE [LARGE SCALE GENOMIC DNA]</scope>
    <source>
        <strain evidence="1 2">Norway</strain>
    </source>
</reference>
<gene>
    <name evidence="1" type="ORF">CUJ84_Chr002316</name>
</gene>
<evidence type="ECO:0000313" key="1">
    <source>
        <dbReference type="EMBL" id="AUW42674.1"/>
    </source>
</evidence>
<evidence type="ECO:0000313" key="2">
    <source>
        <dbReference type="Proteomes" id="UP000238523"/>
    </source>
</evidence>
<organism evidence="1 2">
    <name type="scientific">Rhizobium leguminosarum</name>
    <dbReference type="NCBI Taxonomy" id="384"/>
    <lineage>
        <taxon>Bacteria</taxon>
        <taxon>Pseudomonadati</taxon>
        <taxon>Pseudomonadota</taxon>
        <taxon>Alphaproteobacteria</taxon>
        <taxon>Hyphomicrobiales</taxon>
        <taxon>Rhizobiaceae</taxon>
        <taxon>Rhizobium/Agrobacterium group</taxon>
        <taxon>Rhizobium</taxon>
    </lineage>
</organism>
<dbReference type="AlphaFoldDB" id="A0A2K9Z342"/>
<accession>A0A2K9Z342</accession>
<protein>
    <submittedName>
        <fullName evidence="1">Uncharacterized protein</fullName>
    </submittedName>
</protein>
<name>A0A2K9Z342_RHILE</name>
<sequence>MGDTRRMAQFRQRFDRVKVRSPRSENCSFLVFRKPRGDDPLGVVEVSVRVKNVRRGYRVDGVVGISVVRAFRFHLASPKNFQLMERKSPGEKEIVSTKTAFKRFEARRSKFF</sequence>